<evidence type="ECO:0000313" key="1">
    <source>
        <dbReference type="EMBL" id="MBM7811555.1"/>
    </source>
</evidence>
<dbReference type="EMBL" id="JAFBCL010000001">
    <property type="protein sequence ID" value="MBM7811555.1"/>
    <property type="molecule type" value="Genomic_DNA"/>
</dbReference>
<proteinExistence type="predicted"/>
<accession>A0ABS2S6U9</accession>
<evidence type="ECO:0000313" key="2">
    <source>
        <dbReference type="Proteomes" id="UP001195724"/>
    </source>
</evidence>
<keyword evidence="2" id="KW-1185">Reference proteome</keyword>
<gene>
    <name evidence="1" type="ORF">JOE68_002420</name>
</gene>
<reference evidence="1 2" key="1">
    <citation type="submission" date="2021-01" db="EMBL/GenBank/DDBJ databases">
        <title>Sequencing the genomes of 1000 actinobacteria strains.</title>
        <authorList>
            <person name="Klenk H.-P."/>
        </authorList>
    </citation>
    <scope>NUCLEOTIDE SEQUENCE [LARGE SCALE GENOMIC DNA]</scope>
    <source>
        <strain evidence="1 2">DSM 44581</strain>
    </source>
</reference>
<organism evidence="1 2">
    <name type="scientific">Saccharothrix algeriensis</name>
    <dbReference type="NCBI Taxonomy" id="173560"/>
    <lineage>
        <taxon>Bacteria</taxon>
        <taxon>Bacillati</taxon>
        <taxon>Actinomycetota</taxon>
        <taxon>Actinomycetes</taxon>
        <taxon>Pseudonocardiales</taxon>
        <taxon>Pseudonocardiaceae</taxon>
        <taxon>Saccharothrix</taxon>
    </lineage>
</organism>
<name>A0ABS2S6U9_9PSEU</name>
<dbReference type="RefSeq" id="WP_204842429.1">
    <property type="nucleotide sequence ID" value="NZ_JAFBCL010000001.1"/>
</dbReference>
<dbReference type="Proteomes" id="UP001195724">
    <property type="component" value="Unassembled WGS sequence"/>
</dbReference>
<sequence>MSTLAAVATEAYEALDRSAAARSHLELAAELLGEVAEVLARALSGAGGSEPAQVIGEFSRFHRTAVELAVCLDTGDRRIRAWIAREVGSGPGAFPVPPGLPPRQWRGLDAVGHARQAGRAIGRAPRGNKKQPIREVRSLRELDGLFSVLAVGAVPVEKPTYVGWLYEFPDRSTIGYRTRVKTTVEPTIEIVTPDGVRLKIHVNAEGWDQPRA</sequence>
<comment type="caution">
    <text evidence="1">The sequence shown here is derived from an EMBL/GenBank/DDBJ whole genome shotgun (WGS) entry which is preliminary data.</text>
</comment>
<protein>
    <submittedName>
        <fullName evidence="1">Uncharacterized protein</fullName>
    </submittedName>
</protein>